<feature type="domain" description="IclR-ED" evidence="5">
    <location>
        <begin position="93"/>
        <end position="277"/>
    </location>
</feature>
<dbReference type="PROSITE" id="PS51077">
    <property type="entry name" value="HTH_ICLR"/>
    <property type="match status" value="1"/>
</dbReference>
<evidence type="ECO:0000256" key="1">
    <source>
        <dbReference type="ARBA" id="ARBA00023015"/>
    </source>
</evidence>
<dbReference type="SMART" id="SM00419">
    <property type="entry name" value="HTH_CRP"/>
    <property type="match status" value="1"/>
</dbReference>
<dbReference type="SUPFAM" id="SSF55781">
    <property type="entry name" value="GAF domain-like"/>
    <property type="match status" value="1"/>
</dbReference>
<evidence type="ECO:0000256" key="3">
    <source>
        <dbReference type="ARBA" id="ARBA00023163"/>
    </source>
</evidence>
<name>A0A6H9WS63_9MICO</name>
<dbReference type="InterPro" id="IPR036388">
    <property type="entry name" value="WH-like_DNA-bd_sf"/>
</dbReference>
<evidence type="ECO:0000259" key="5">
    <source>
        <dbReference type="PROSITE" id="PS51078"/>
    </source>
</evidence>
<gene>
    <name evidence="6" type="ORF">F8O04_02450</name>
</gene>
<dbReference type="PANTHER" id="PTHR30136">
    <property type="entry name" value="HELIX-TURN-HELIX TRANSCRIPTIONAL REGULATOR, ICLR FAMILY"/>
    <property type="match status" value="1"/>
</dbReference>
<evidence type="ECO:0000313" key="6">
    <source>
        <dbReference type="EMBL" id="KAB1649160.1"/>
    </source>
</evidence>
<dbReference type="InterPro" id="IPR036390">
    <property type="entry name" value="WH_DNA-bd_sf"/>
</dbReference>
<evidence type="ECO:0000259" key="4">
    <source>
        <dbReference type="PROSITE" id="PS51077"/>
    </source>
</evidence>
<dbReference type="InterPro" id="IPR014757">
    <property type="entry name" value="Tscrpt_reg_IclR_C"/>
</dbReference>
<keyword evidence="2" id="KW-0238">DNA-binding</keyword>
<proteinExistence type="predicted"/>
<dbReference type="Proteomes" id="UP000431744">
    <property type="component" value="Unassembled WGS sequence"/>
</dbReference>
<evidence type="ECO:0000256" key="2">
    <source>
        <dbReference type="ARBA" id="ARBA00023125"/>
    </source>
</evidence>
<dbReference type="Gene3D" id="3.30.450.40">
    <property type="match status" value="1"/>
</dbReference>
<dbReference type="Pfam" id="PF01614">
    <property type="entry name" value="IclR_C"/>
    <property type="match status" value="1"/>
</dbReference>
<evidence type="ECO:0000313" key="7">
    <source>
        <dbReference type="Proteomes" id="UP000431744"/>
    </source>
</evidence>
<protein>
    <submittedName>
        <fullName evidence="6">Helix-turn-helix domain-containing protein</fullName>
    </submittedName>
</protein>
<dbReference type="EMBL" id="WBJY01000001">
    <property type="protein sequence ID" value="KAB1649160.1"/>
    <property type="molecule type" value="Genomic_DNA"/>
</dbReference>
<dbReference type="InterPro" id="IPR029016">
    <property type="entry name" value="GAF-like_dom_sf"/>
</dbReference>
<dbReference type="GO" id="GO:0003677">
    <property type="term" value="F:DNA binding"/>
    <property type="evidence" value="ECO:0007669"/>
    <property type="project" value="UniProtKB-KW"/>
</dbReference>
<dbReference type="OrthoDB" id="9807558at2"/>
<feature type="domain" description="HTH iclR-type" evidence="4">
    <location>
        <begin position="33"/>
        <end position="92"/>
    </location>
</feature>
<dbReference type="InterPro" id="IPR050707">
    <property type="entry name" value="HTH_MetabolicPath_Reg"/>
</dbReference>
<keyword evidence="1" id="KW-0805">Transcription regulation</keyword>
<dbReference type="Gene3D" id="1.10.10.10">
    <property type="entry name" value="Winged helix-like DNA-binding domain superfamily/Winged helix DNA-binding domain"/>
    <property type="match status" value="1"/>
</dbReference>
<dbReference type="GO" id="GO:0003700">
    <property type="term" value="F:DNA-binding transcription factor activity"/>
    <property type="evidence" value="ECO:0007669"/>
    <property type="project" value="TreeGrafter"/>
</dbReference>
<dbReference type="InterPro" id="IPR012318">
    <property type="entry name" value="HTH_CRP"/>
</dbReference>
<dbReference type="Pfam" id="PF09339">
    <property type="entry name" value="HTH_IclR"/>
    <property type="match status" value="1"/>
</dbReference>
<keyword evidence="3" id="KW-0804">Transcription</keyword>
<dbReference type="AlphaFoldDB" id="A0A6H9WS63"/>
<accession>A0A6H9WS63</accession>
<dbReference type="SUPFAM" id="SSF46785">
    <property type="entry name" value="Winged helix' DNA-binding domain"/>
    <property type="match status" value="1"/>
</dbReference>
<organism evidence="6 7">
    <name type="scientific">Pseudoclavibacter endophyticus</name>
    <dbReference type="NCBI Taxonomy" id="1778590"/>
    <lineage>
        <taxon>Bacteria</taxon>
        <taxon>Bacillati</taxon>
        <taxon>Actinomycetota</taxon>
        <taxon>Actinomycetes</taxon>
        <taxon>Micrococcales</taxon>
        <taxon>Microbacteriaceae</taxon>
        <taxon>Pseudoclavibacter</taxon>
    </lineage>
</organism>
<dbReference type="SMART" id="SM00346">
    <property type="entry name" value="HTH_ICLR"/>
    <property type="match status" value="1"/>
</dbReference>
<dbReference type="GO" id="GO:0045892">
    <property type="term" value="P:negative regulation of DNA-templated transcription"/>
    <property type="evidence" value="ECO:0007669"/>
    <property type="project" value="TreeGrafter"/>
</dbReference>
<keyword evidence="7" id="KW-1185">Reference proteome</keyword>
<sequence>MTAERTLVRSCPQLSAAPIDRSPMRASSNPDFVEAIARGLDVIRAFTDSPSLSLSEAAQRTGLARPTVRRILITLQELGYVHAEGGRFELTPRVLELGVAYFSGSDFWALAMPRLRELVGHTHESSSIAQLDGSDVVYVARVAVPKLVTLAVSVGTRFPAAQTSLGKVLLAGLSRDELDAVLSQPSRSGVTPPWQPGRAELDAVLTEVREQGWAISDQQLAPAIRSIAAPVRSADGRVLAAVNVNAHAAETSLERLTDVYLPHLLGTAADLSADHALRARVPLEGVEA</sequence>
<dbReference type="PANTHER" id="PTHR30136:SF34">
    <property type="entry name" value="TRANSCRIPTIONAL REGULATOR"/>
    <property type="match status" value="1"/>
</dbReference>
<dbReference type="InterPro" id="IPR005471">
    <property type="entry name" value="Tscrpt_reg_IclR_N"/>
</dbReference>
<comment type="caution">
    <text evidence="6">The sequence shown here is derived from an EMBL/GenBank/DDBJ whole genome shotgun (WGS) entry which is preliminary data.</text>
</comment>
<reference evidence="6 7" key="1">
    <citation type="submission" date="2019-09" db="EMBL/GenBank/DDBJ databases">
        <title>Phylogeny of genus Pseudoclavibacter and closely related genus.</title>
        <authorList>
            <person name="Li Y."/>
        </authorList>
    </citation>
    <scope>NUCLEOTIDE SEQUENCE [LARGE SCALE GENOMIC DNA]</scope>
    <source>
        <strain evidence="6 7">EGI 60007</strain>
    </source>
</reference>
<dbReference type="PROSITE" id="PS51078">
    <property type="entry name" value="ICLR_ED"/>
    <property type="match status" value="1"/>
</dbReference>